<comment type="similarity">
    <text evidence="7">Belongs to the DEAD box helicase family.</text>
</comment>
<dbReference type="PROSITE" id="PS51195">
    <property type="entry name" value="Q_MOTIF"/>
    <property type="match status" value="1"/>
</dbReference>
<dbReference type="InterPro" id="IPR014014">
    <property type="entry name" value="RNA_helicase_DEAD_Q_motif"/>
</dbReference>
<dbReference type="EMBL" id="CAACVR010000034">
    <property type="protein sequence ID" value="VEU22903.1"/>
    <property type="molecule type" value="Genomic_DNA"/>
</dbReference>
<dbReference type="PROSITE" id="PS00039">
    <property type="entry name" value="DEAD_ATP_HELICASE"/>
    <property type="match status" value="1"/>
</dbReference>
<evidence type="ECO:0000313" key="13">
    <source>
        <dbReference type="Proteomes" id="UP000290900"/>
    </source>
</evidence>
<organism evidence="12 13">
    <name type="scientific">Brettanomyces naardenensis</name>
    <name type="common">Yeast</name>
    <dbReference type="NCBI Taxonomy" id="13370"/>
    <lineage>
        <taxon>Eukaryota</taxon>
        <taxon>Fungi</taxon>
        <taxon>Dikarya</taxon>
        <taxon>Ascomycota</taxon>
        <taxon>Saccharomycotina</taxon>
        <taxon>Pichiomycetes</taxon>
        <taxon>Pichiales</taxon>
        <taxon>Pichiaceae</taxon>
        <taxon>Brettanomyces</taxon>
    </lineage>
</organism>
<keyword evidence="4 7" id="KW-0347">Helicase</keyword>
<dbReference type="FunCoup" id="A0A448YPS9">
    <property type="interactions" value="939"/>
</dbReference>
<dbReference type="Pfam" id="PF00270">
    <property type="entry name" value="DEAD"/>
    <property type="match status" value="1"/>
</dbReference>
<dbReference type="InParanoid" id="A0A448YPS9"/>
<proteinExistence type="inferred from homology"/>
<evidence type="ECO:0000256" key="5">
    <source>
        <dbReference type="ARBA" id="ARBA00022840"/>
    </source>
</evidence>
<evidence type="ECO:0000256" key="6">
    <source>
        <dbReference type="PROSITE-ProRule" id="PRU00552"/>
    </source>
</evidence>
<dbReference type="GO" id="GO:0016787">
    <property type="term" value="F:hydrolase activity"/>
    <property type="evidence" value="ECO:0007669"/>
    <property type="project" value="UniProtKB-KW"/>
</dbReference>
<dbReference type="InterPro" id="IPR014001">
    <property type="entry name" value="Helicase_ATP-bd"/>
</dbReference>
<dbReference type="GO" id="GO:0003676">
    <property type="term" value="F:nucleic acid binding"/>
    <property type="evidence" value="ECO:0007669"/>
    <property type="project" value="InterPro"/>
</dbReference>
<dbReference type="InterPro" id="IPR027417">
    <property type="entry name" value="P-loop_NTPase"/>
</dbReference>
<dbReference type="PROSITE" id="PS51194">
    <property type="entry name" value="HELICASE_CTER"/>
    <property type="match status" value="1"/>
</dbReference>
<dbReference type="Proteomes" id="UP000290900">
    <property type="component" value="Unassembled WGS sequence"/>
</dbReference>
<evidence type="ECO:0000256" key="4">
    <source>
        <dbReference type="ARBA" id="ARBA00022806"/>
    </source>
</evidence>
<feature type="domain" description="DEAD-box RNA helicase Q" evidence="11">
    <location>
        <begin position="170"/>
        <end position="198"/>
    </location>
</feature>
<feature type="domain" description="Helicase C-terminal" evidence="10">
    <location>
        <begin position="419"/>
        <end position="563"/>
    </location>
</feature>
<evidence type="ECO:0000313" key="12">
    <source>
        <dbReference type="EMBL" id="VEU22903.1"/>
    </source>
</evidence>
<dbReference type="EC" id="3.6.4.13" evidence="1"/>
<evidence type="ECO:0000256" key="1">
    <source>
        <dbReference type="ARBA" id="ARBA00012552"/>
    </source>
</evidence>
<keyword evidence="2 7" id="KW-0547">Nucleotide-binding</keyword>
<gene>
    <name evidence="12" type="ORF">BRENAR_LOCUS3634</name>
</gene>
<dbReference type="AlphaFoldDB" id="A0A448YPS9"/>
<keyword evidence="13" id="KW-1185">Reference proteome</keyword>
<accession>A0A448YPS9</accession>
<evidence type="ECO:0000259" key="11">
    <source>
        <dbReference type="PROSITE" id="PS51195"/>
    </source>
</evidence>
<evidence type="ECO:0000259" key="10">
    <source>
        <dbReference type="PROSITE" id="PS51194"/>
    </source>
</evidence>
<protein>
    <recommendedName>
        <fullName evidence="1">RNA helicase</fullName>
        <ecNumber evidence="1">3.6.4.13</ecNumber>
    </recommendedName>
</protein>
<dbReference type="PROSITE" id="PS51192">
    <property type="entry name" value="HELICASE_ATP_BIND_1"/>
    <property type="match status" value="1"/>
</dbReference>
<evidence type="ECO:0000256" key="7">
    <source>
        <dbReference type="RuleBase" id="RU000492"/>
    </source>
</evidence>
<keyword evidence="3 7" id="KW-0378">Hydrolase</keyword>
<reference evidence="12 13" key="1">
    <citation type="submission" date="2018-12" db="EMBL/GenBank/DDBJ databases">
        <authorList>
            <person name="Tiukova I."/>
            <person name="Dainat J."/>
        </authorList>
    </citation>
    <scope>NUCLEOTIDE SEQUENCE [LARGE SCALE GENOMIC DNA]</scope>
</reference>
<dbReference type="Pfam" id="PF00271">
    <property type="entry name" value="Helicase_C"/>
    <property type="match status" value="1"/>
</dbReference>
<dbReference type="PANTHER" id="PTHR47958">
    <property type="entry name" value="ATP-DEPENDENT RNA HELICASE DBP3"/>
    <property type="match status" value="1"/>
</dbReference>
<dbReference type="GO" id="GO:0005524">
    <property type="term" value="F:ATP binding"/>
    <property type="evidence" value="ECO:0007669"/>
    <property type="project" value="UniProtKB-KW"/>
</dbReference>
<dbReference type="SUPFAM" id="SSF52540">
    <property type="entry name" value="P-loop containing nucleoside triphosphate hydrolases"/>
    <property type="match status" value="1"/>
</dbReference>
<dbReference type="GO" id="GO:0003724">
    <property type="term" value="F:RNA helicase activity"/>
    <property type="evidence" value="ECO:0007669"/>
    <property type="project" value="UniProtKB-EC"/>
</dbReference>
<feature type="short sequence motif" description="Q motif" evidence="6">
    <location>
        <begin position="170"/>
        <end position="198"/>
    </location>
</feature>
<dbReference type="InterPro" id="IPR011545">
    <property type="entry name" value="DEAD/DEAH_box_helicase_dom"/>
</dbReference>
<dbReference type="Gene3D" id="3.40.50.300">
    <property type="entry name" value="P-loop containing nucleotide triphosphate hydrolases"/>
    <property type="match status" value="2"/>
</dbReference>
<dbReference type="InterPro" id="IPR000629">
    <property type="entry name" value="RNA-helicase_DEAD-box_CS"/>
</dbReference>
<dbReference type="OrthoDB" id="196131at2759"/>
<evidence type="ECO:0000259" key="9">
    <source>
        <dbReference type="PROSITE" id="PS51192"/>
    </source>
</evidence>
<name>A0A448YPS9_BRENA</name>
<dbReference type="InterPro" id="IPR001650">
    <property type="entry name" value="Helicase_C-like"/>
</dbReference>
<dbReference type="CDD" id="cd18787">
    <property type="entry name" value="SF2_C_DEAD"/>
    <property type="match status" value="1"/>
</dbReference>
<keyword evidence="5 7" id="KW-0067">ATP-binding</keyword>
<sequence>MKRPIPLSLDELITKNKKGDKLQIKSPILDRPKFLSKTERAKIDAEKKQKEELETAERKQRDQQRIKEVRQVEREKRKYEMVTKLPDRSKKPVTRRKFQFEWSNDDDTLADYHPIVELQIHGQGKDRETVNLQRHWSEKPLDKMTGRDWRIMKEDYDISSKGTDMENPLRRWEEADISRTILNRIKSLGYREPTPIQRASIPTGLKNRDVIGIAETGSGKTLAYIVPILNYITKLPPLGENEGPYSLILVPTRELALQVEAEFEKFYGYIRFNVASLIGGHSYEENVEKLGNGAEIVIATPGRLIDCMEKRIVGLDRCYFLVLDEADRMIDMGFEEQVNKVLDRLPRGETNPFYFGTKKIPQRTTMMFTATMGESVQKIAASRLTDPVTVMIGESGGSVKSVTEIAIKIPADDNKRLAKLKQILGRRQYRPPVIVFANYKKTCEIIGESLADQGFRPVVMHGSKSQEQREEAIRRLKNGDADILVATDVAGRGIDIPDVSLVVNYQMTKGIEEYTHRIGRTGRAGKRGTAITFWDDDDGEVVEELSVRTGMRASSYVRSDGGTERAWKAI</sequence>
<feature type="region of interest" description="Disordered" evidence="8">
    <location>
        <begin position="40"/>
        <end position="65"/>
    </location>
</feature>
<evidence type="ECO:0000256" key="2">
    <source>
        <dbReference type="ARBA" id="ARBA00022741"/>
    </source>
</evidence>
<dbReference type="CDD" id="cd17945">
    <property type="entry name" value="DEADc_DDX23"/>
    <property type="match status" value="1"/>
</dbReference>
<dbReference type="SMART" id="SM00490">
    <property type="entry name" value="HELICc"/>
    <property type="match status" value="1"/>
</dbReference>
<dbReference type="STRING" id="13370.A0A448YPS9"/>
<evidence type="ECO:0000256" key="8">
    <source>
        <dbReference type="SAM" id="MobiDB-lite"/>
    </source>
</evidence>
<dbReference type="SMART" id="SM00487">
    <property type="entry name" value="DEXDc"/>
    <property type="match status" value="1"/>
</dbReference>
<feature type="domain" description="Helicase ATP-binding" evidence="9">
    <location>
        <begin position="201"/>
        <end position="390"/>
    </location>
</feature>
<evidence type="ECO:0000256" key="3">
    <source>
        <dbReference type="ARBA" id="ARBA00022801"/>
    </source>
</evidence>